<proteinExistence type="predicted"/>
<reference evidence="1" key="1">
    <citation type="submission" date="2014-09" db="EMBL/GenBank/DDBJ databases">
        <authorList>
            <person name="Magalhaes I.L.F."/>
            <person name="Oliveira U."/>
            <person name="Santos F.R."/>
            <person name="Vidigal T.H.D.A."/>
            <person name="Brescovit A.D."/>
            <person name="Santos A.J."/>
        </authorList>
    </citation>
    <scope>NUCLEOTIDE SEQUENCE</scope>
    <source>
        <tissue evidence="1">Shoot tissue taken approximately 20 cm above the soil surface</tissue>
    </source>
</reference>
<name>A0A0A8YYY5_ARUDO</name>
<sequence>MAEAEIRGTRWDNRSARVRWRRYVQRQSRRVALAWDGPP</sequence>
<accession>A0A0A8YYY5</accession>
<dbReference type="EMBL" id="GBRH01267287">
    <property type="protein sequence ID" value="JAD30608.1"/>
    <property type="molecule type" value="Transcribed_RNA"/>
</dbReference>
<organism evidence="1">
    <name type="scientific">Arundo donax</name>
    <name type="common">Giant reed</name>
    <name type="synonym">Donax arundinaceus</name>
    <dbReference type="NCBI Taxonomy" id="35708"/>
    <lineage>
        <taxon>Eukaryota</taxon>
        <taxon>Viridiplantae</taxon>
        <taxon>Streptophyta</taxon>
        <taxon>Embryophyta</taxon>
        <taxon>Tracheophyta</taxon>
        <taxon>Spermatophyta</taxon>
        <taxon>Magnoliopsida</taxon>
        <taxon>Liliopsida</taxon>
        <taxon>Poales</taxon>
        <taxon>Poaceae</taxon>
        <taxon>PACMAD clade</taxon>
        <taxon>Arundinoideae</taxon>
        <taxon>Arundineae</taxon>
        <taxon>Arundo</taxon>
    </lineage>
</organism>
<dbReference type="AlphaFoldDB" id="A0A0A8YYY5"/>
<protein>
    <submittedName>
        <fullName evidence="1">Uncharacterized protein</fullName>
    </submittedName>
</protein>
<evidence type="ECO:0000313" key="1">
    <source>
        <dbReference type="EMBL" id="JAD30608.1"/>
    </source>
</evidence>
<reference evidence="1" key="2">
    <citation type="journal article" date="2015" name="Data Brief">
        <title>Shoot transcriptome of the giant reed, Arundo donax.</title>
        <authorList>
            <person name="Barrero R.A."/>
            <person name="Guerrero F.D."/>
            <person name="Moolhuijzen P."/>
            <person name="Goolsby J.A."/>
            <person name="Tidwell J."/>
            <person name="Bellgard S.E."/>
            <person name="Bellgard M.I."/>
        </authorList>
    </citation>
    <scope>NUCLEOTIDE SEQUENCE</scope>
    <source>
        <tissue evidence="1">Shoot tissue taken approximately 20 cm above the soil surface</tissue>
    </source>
</reference>